<evidence type="ECO:0000256" key="4">
    <source>
        <dbReference type="ARBA" id="ARBA00022695"/>
    </source>
</evidence>
<dbReference type="InterPro" id="IPR043519">
    <property type="entry name" value="NT_sf"/>
</dbReference>
<evidence type="ECO:0000256" key="8">
    <source>
        <dbReference type="ARBA" id="ARBA00022842"/>
    </source>
</evidence>
<dbReference type="EMBL" id="BSDX01000001">
    <property type="protein sequence ID" value="GLI52700.1"/>
    <property type="molecule type" value="Genomic_DNA"/>
</dbReference>
<evidence type="ECO:0000256" key="6">
    <source>
        <dbReference type="ARBA" id="ARBA00022741"/>
    </source>
</evidence>
<keyword evidence="7" id="KW-0067">ATP-binding</keyword>
<evidence type="ECO:0000313" key="12">
    <source>
        <dbReference type="Proteomes" id="UP001144297"/>
    </source>
</evidence>
<evidence type="ECO:0000256" key="1">
    <source>
        <dbReference type="ARBA" id="ARBA00001946"/>
    </source>
</evidence>
<gene>
    <name evidence="11" type="ORF">TISLANDTSLP1_03930</name>
</gene>
<name>A0A9W6LKD0_9BACT</name>
<dbReference type="PANTHER" id="PTHR33571:SF14">
    <property type="entry name" value="PROTEIN ADENYLYLTRANSFERASE MJ0435-RELATED"/>
    <property type="match status" value="1"/>
</dbReference>
<keyword evidence="3" id="KW-0808">Transferase</keyword>
<evidence type="ECO:0000256" key="2">
    <source>
        <dbReference type="ARBA" id="ARBA00022649"/>
    </source>
</evidence>
<evidence type="ECO:0000259" key="10">
    <source>
        <dbReference type="Pfam" id="PF01909"/>
    </source>
</evidence>
<sequence length="98" mass="11535">MEKIEKIKDILHKQKEELKNRFGVLEIGIFGSYARGEETKESDIDILVVLDERFKTFDNYVDLKNFLTTLLCINVDLIIKDAIKPRLKPYILEETIYV</sequence>
<keyword evidence="4" id="KW-0548">Nucleotidyltransferase</keyword>
<keyword evidence="12" id="KW-1185">Reference proteome</keyword>
<dbReference type="GO" id="GO:0005524">
    <property type="term" value="F:ATP binding"/>
    <property type="evidence" value="ECO:0007669"/>
    <property type="project" value="UniProtKB-KW"/>
</dbReference>
<organism evidence="11 12">
    <name type="scientific">Thermodesulfovibrio yellowstonii</name>
    <dbReference type="NCBI Taxonomy" id="28262"/>
    <lineage>
        <taxon>Bacteria</taxon>
        <taxon>Pseudomonadati</taxon>
        <taxon>Nitrospirota</taxon>
        <taxon>Thermodesulfovibrionia</taxon>
        <taxon>Thermodesulfovibrionales</taxon>
        <taxon>Thermodesulfovibrionaceae</taxon>
        <taxon>Thermodesulfovibrio</taxon>
    </lineage>
</organism>
<evidence type="ECO:0000256" key="9">
    <source>
        <dbReference type="ARBA" id="ARBA00038276"/>
    </source>
</evidence>
<keyword evidence="2" id="KW-1277">Toxin-antitoxin system</keyword>
<dbReference type="CDD" id="cd05403">
    <property type="entry name" value="NT_KNTase_like"/>
    <property type="match status" value="1"/>
</dbReference>
<comment type="caution">
    <text evidence="11">The sequence shown here is derived from an EMBL/GenBank/DDBJ whole genome shotgun (WGS) entry which is preliminary data.</text>
</comment>
<evidence type="ECO:0000313" key="11">
    <source>
        <dbReference type="EMBL" id="GLI52700.1"/>
    </source>
</evidence>
<dbReference type="Proteomes" id="UP001144297">
    <property type="component" value="Unassembled WGS sequence"/>
</dbReference>
<reference evidence="11" key="1">
    <citation type="submission" date="2022-12" db="EMBL/GenBank/DDBJ databases">
        <title>Reference genome sequencing for broad-spectrum identification of bacterial and archaeal isolates by mass spectrometry.</title>
        <authorList>
            <person name="Sekiguchi Y."/>
            <person name="Tourlousse D.M."/>
        </authorList>
    </citation>
    <scope>NUCLEOTIDE SEQUENCE</scope>
    <source>
        <strain evidence="11">TSL-P1</strain>
    </source>
</reference>
<dbReference type="Gene3D" id="3.30.460.10">
    <property type="entry name" value="Beta Polymerase, domain 2"/>
    <property type="match status" value="1"/>
</dbReference>
<evidence type="ECO:0000256" key="5">
    <source>
        <dbReference type="ARBA" id="ARBA00022723"/>
    </source>
</evidence>
<protein>
    <submittedName>
        <fullName evidence="11">Nucleotidyltransferase</fullName>
    </submittedName>
</protein>
<dbReference type="SUPFAM" id="SSF81301">
    <property type="entry name" value="Nucleotidyltransferase"/>
    <property type="match status" value="1"/>
</dbReference>
<dbReference type="GO" id="GO:0016779">
    <property type="term" value="F:nucleotidyltransferase activity"/>
    <property type="evidence" value="ECO:0007669"/>
    <property type="project" value="UniProtKB-KW"/>
</dbReference>
<evidence type="ECO:0000256" key="7">
    <source>
        <dbReference type="ARBA" id="ARBA00022840"/>
    </source>
</evidence>
<comment type="similarity">
    <text evidence="9">Belongs to the MntA antitoxin family.</text>
</comment>
<keyword evidence="6" id="KW-0547">Nucleotide-binding</keyword>
<dbReference type="AlphaFoldDB" id="A0A9W6LKD0"/>
<dbReference type="GO" id="GO:0046872">
    <property type="term" value="F:metal ion binding"/>
    <property type="evidence" value="ECO:0007669"/>
    <property type="project" value="UniProtKB-KW"/>
</dbReference>
<dbReference type="Pfam" id="PF01909">
    <property type="entry name" value="NTP_transf_2"/>
    <property type="match status" value="1"/>
</dbReference>
<proteinExistence type="inferred from homology"/>
<keyword evidence="5" id="KW-0479">Metal-binding</keyword>
<accession>A0A9W6LKD0</accession>
<feature type="domain" description="Polymerase nucleotidyl transferase" evidence="10">
    <location>
        <begin position="13"/>
        <end position="98"/>
    </location>
</feature>
<keyword evidence="8" id="KW-0460">Magnesium</keyword>
<dbReference type="InterPro" id="IPR052038">
    <property type="entry name" value="Type-VII_TA_antitoxin"/>
</dbReference>
<dbReference type="PANTHER" id="PTHR33571">
    <property type="entry name" value="SSL8005 PROTEIN"/>
    <property type="match status" value="1"/>
</dbReference>
<dbReference type="InterPro" id="IPR002934">
    <property type="entry name" value="Polymerase_NTP_transf_dom"/>
</dbReference>
<comment type="cofactor">
    <cofactor evidence="1">
        <name>Mg(2+)</name>
        <dbReference type="ChEBI" id="CHEBI:18420"/>
    </cofactor>
</comment>
<evidence type="ECO:0000256" key="3">
    <source>
        <dbReference type="ARBA" id="ARBA00022679"/>
    </source>
</evidence>